<protein>
    <submittedName>
        <fullName evidence="2">DUF3014 domain-containing protein</fullName>
    </submittedName>
</protein>
<feature type="transmembrane region" description="Helical" evidence="1">
    <location>
        <begin position="20"/>
        <end position="40"/>
    </location>
</feature>
<name>A0A7Y0LFP0_9GAMM</name>
<comment type="caution">
    <text evidence="2">The sequence shown here is derived from an EMBL/GenBank/DDBJ whole genome shotgun (WGS) entry which is preliminary data.</text>
</comment>
<dbReference type="EMBL" id="JABBXH010000008">
    <property type="protein sequence ID" value="NMP33359.1"/>
    <property type="molecule type" value="Genomic_DNA"/>
</dbReference>
<keyword evidence="1" id="KW-0812">Transmembrane</keyword>
<evidence type="ECO:0000313" key="2">
    <source>
        <dbReference type="EMBL" id="NMP33359.1"/>
    </source>
</evidence>
<accession>A0A7Y0LFP0</accession>
<reference evidence="2 3" key="1">
    <citation type="submission" date="2020-04" db="EMBL/GenBank/DDBJ databases">
        <title>Thalassotalea sp. M1531, isolated from the surface of marine red alga.</title>
        <authorList>
            <person name="Pang L."/>
            <person name="Lu D.-C."/>
        </authorList>
    </citation>
    <scope>NUCLEOTIDE SEQUENCE [LARGE SCALE GENOMIC DNA]</scope>
    <source>
        <strain evidence="2 3">M1531</strain>
    </source>
</reference>
<proteinExistence type="predicted"/>
<sequence>MTEPEFSIEQNHPQKDNKLLVWLIVVIAVAAIVIPIYYYLNVEKPEQQKVKQQQQTVSEVVEVQEPVPETEPEVEPEIVPVELPSEEEVIEVAPVPEKVLPNLNESDNWLKEKLTELTWRKELLRLVIDDDMVRRLVVFTDNFAQGIVSYDYSPLISPNSKFSAIENRTPEGDSNWLWDESQTKRFGLYVDFLRSFEPEQLAAWYVELKPLIDEAYQELGYPEQNFTDTLQDAIVRVLDMEIPKEDIELIRPSVMYKFKSESLESMHETDKLLLRMGKENLLIIKSFLLEFSDALSRAEANN</sequence>
<dbReference type="InterPro" id="IPR021382">
    <property type="entry name" value="DUF3014"/>
</dbReference>
<keyword evidence="1" id="KW-0472">Membrane</keyword>
<organism evidence="2 3">
    <name type="scientific">Thalassotalea algicola</name>
    <dbReference type="NCBI Taxonomy" id="2716224"/>
    <lineage>
        <taxon>Bacteria</taxon>
        <taxon>Pseudomonadati</taxon>
        <taxon>Pseudomonadota</taxon>
        <taxon>Gammaproteobacteria</taxon>
        <taxon>Alteromonadales</taxon>
        <taxon>Colwelliaceae</taxon>
        <taxon>Thalassotalea</taxon>
    </lineage>
</organism>
<gene>
    <name evidence="2" type="ORF">HII17_17560</name>
</gene>
<dbReference type="RefSeq" id="WP_169076682.1">
    <property type="nucleotide sequence ID" value="NZ_JABBXH010000008.1"/>
</dbReference>
<dbReference type="Pfam" id="PF11219">
    <property type="entry name" value="DUF3014"/>
    <property type="match status" value="1"/>
</dbReference>
<evidence type="ECO:0000313" key="3">
    <source>
        <dbReference type="Proteomes" id="UP000568664"/>
    </source>
</evidence>
<dbReference type="AlphaFoldDB" id="A0A7Y0LFP0"/>
<keyword evidence="1" id="KW-1133">Transmembrane helix</keyword>
<keyword evidence="3" id="KW-1185">Reference proteome</keyword>
<dbReference type="Proteomes" id="UP000568664">
    <property type="component" value="Unassembled WGS sequence"/>
</dbReference>
<evidence type="ECO:0000256" key="1">
    <source>
        <dbReference type="SAM" id="Phobius"/>
    </source>
</evidence>